<protein>
    <recommendedName>
        <fullName evidence="4">HEPN AbiU2-like domain-containing protein</fullName>
    </recommendedName>
</protein>
<evidence type="ECO:0008006" key="4">
    <source>
        <dbReference type="Google" id="ProtNLM"/>
    </source>
</evidence>
<organism evidence="2 3">
    <name type="scientific">Luteimonas kalidii</name>
    <dbReference type="NCBI Taxonomy" id="3042025"/>
    <lineage>
        <taxon>Bacteria</taxon>
        <taxon>Pseudomonadati</taxon>
        <taxon>Pseudomonadota</taxon>
        <taxon>Gammaproteobacteria</taxon>
        <taxon>Lysobacterales</taxon>
        <taxon>Lysobacteraceae</taxon>
        <taxon>Luteimonas</taxon>
    </lineage>
</organism>
<dbReference type="RefSeq" id="WP_280579991.1">
    <property type="nucleotide sequence ID" value="NZ_JARXRO010000020.1"/>
</dbReference>
<gene>
    <name evidence="2" type="ORF">QFW81_15265</name>
</gene>
<dbReference type="EMBL" id="JARXRO010000020">
    <property type="protein sequence ID" value="MDH5835273.1"/>
    <property type="molecule type" value="Genomic_DNA"/>
</dbReference>
<proteinExistence type="predicted"/>
<evidence type="ECO:0000256" key="1">
    <source>
        <dbReference type="SAM" id="MobiDB-lite"/>
    </source>
</evidence>
<evidence type="ECO:0000313" key="2">
    <source>
        <dbReference type="EMBL" id="MDH5835273.1"/>
    </source>
</evidence>
<reference evidence="2 3" key="1">
    <citation type="submission" date="2023-04" db="EMBL/GenBank/DDBJ databases">
        <title>Luteimonas sp. M1R5S59.</title>
        <authorList>
            <person name="Sun J.-Q."/>
        </authorList>
    </citation>
    <scope>NUCLEOTIDE SEQUENCE [LARGE SCALE GENOMIC DNA]</scope>
    <source>
        <strain evidence="2 3">M1R5S59</strain>
    </source>
</reference>
<feature type="region of interest" description="Disordered" evidence="1">
    <location>
        <begin position="445"/>
        <end position="485"/>
    </location>
</feature>
<comment type="caution">
    <text evidence="2">The sequence shown here is derived from an EMBL/GenBank/DDBJ whole genome shotgun (WGS) entry which is preliminary data.</text>
</comment>
<keyword evidence="3" id="KW-1185">Reference proteome</keyword>
<feature type="compositionally biased region" description="Basic residues" evidence="1">
    <location>
        <begin position="464"/>
        <end position="478"/>
    </location>
</feature>
<feature type="region of interest" description="Disordered" evidence="1">
    <location>
        <begin position="1"/>
        <end position="37"/>
    </location>
</feature>
<feature type="compositionally biased region" description="Low complexity" evidence="1">
    <location>
        <begin position="1"/>
        <end position="21"/>
    </location>
</feature>
<evidence type="ECO:0000313" key="3">
    <source>
        <dbReference type="Proteomes" id="UP001156873"/>
    </source>
</evidence>
<accession>A0ABT6JXQ8</accession>
<dbReference type="Proteomes" id="UP001156873">
    <property type="component" value="Unassembled WGS sequence"/>
</dbReference>
<sequence length="485" mass="55350">MAAVENTGKSNKGSTGTKGKGIAPAPQKRQKATAKAELPDHLEDAEPALPELHVVIRTYLESIWNIFQTTQVVLPHLATWQRNEIEKTRRKIEAFVDEDPHEGLEIIFDNARDFVEFSAAMAKQHRLLEDNSVPLLARSLFMQGFCVFDAFIGRLLKQIYLKNFELLKGISREITLVDLLEFSDIESASRAMLEKEIDSFRRDSYIEQFSQLEKKFGLPLRKFDEWPLFVEFSQRRNLLAHNDGVVNEQYISVCTRESCKIDPTIRPGHQLGVSPADLAGMLRVMSKVGFMLCHTLWMKVFPAEAADVHESINALLYQALEDKRWRTASDFGEFSLTAPMKKDLSELDYRVRLINTAIAKKFSDKDDAARDILASVDWTASYRDFKLALLVLQEDYDQAIDLMREIGRSGEMLDQAAYHAWPLFEKFRQREDFYSTYQEIYGEPYSEEASERAGGKIAATVRQPSKRRPANKAPRARPPKGDGGN</sequence>
<name>A0ABT6JXQ8_9GAMM</name>